<keyword evidence="1" id="KW-0472">Membrane</keyword>
<protein>
    <submittedName>
        <fullName evidence="2">Uncharacterized protein</fullName>
    </submittedName>
</protein>
<sequence>MSDDQGDSPLSTLSNVVGLFTFTLGLLTLVVTFLSITHSAEREIKDIEDKLEARESHIRQIKDHFEKLNKEAHPDLEGSQIQIDLQTTLDKIKNHRQQAADALETNRKKHHWWWYNRPDVMSDVEAMERQFQHLNTIQLTFLLIITRSQQDNIDAVEVSINDLKRELRKRSDS</sequence>
<organism evidence="2 3">
    <name type="scientific">Pseudoneurospora amorphoporcata</name>
    <dbReference type="NCBI Taxonomy" id="241081"/>
    <lineage>
        <taxon>Eukaryota</taxon>
        <taxon>Fungi</taxon>
        <taxon>Dikarya</taxon>
        <taxon>Ascomycota</taxon>
        <taxon>Pezizomycotina</taxon>
        <taxon>Sordariomycetes</taxon>
        <taxon>Sordariomycetidae</taxon>
        <taxon>Sordariales</taxon>
        <taxon>Sordariaceae</taxon>
        <taxon>Pseudoneurospora</taxon>
    </lineage>
</organism>
<dbReference type="EMBL" id="MU859064">
    <property type="protein sequence ID" value="KAK3956625.1"/>
    <property type="molecule type" value="Genomic_DNA"/>
</dbReference>
<keyword evidence="1" id="KW-1133">Transmembrane helix</keyword>
<keyword evidence="1" id="KW-0812">Transmembrane</keyword>
<reference evidence="2" key="1">
    <citation type="journal article" date="2023" name="Mol. Phylogenet. Evol.">
        <title>Genome-scale phylogeny and comparative genomics of the fungal order Sordariales.</title>
        <authorList>
            <person name="Hensen N."/>
            <person name="Bonometti L."/>
            <person name="Westerberg I."/>
            <person name="Brannstrom I.O."/>
            <person name="Guillou S."/>
            <person name="Cros-Aarteil S."/>
            <person name="Calhoun S."/>
            <person name="Haridas S."/>
            <person name="Kuo A."/>
            <person name="Mondo S."/>
            <person name="Pangilinan J."/>
            <person name="Riley R."/>
            <person name="LaButti K."/>
            <person name="Andreopoulos B."/>
            <person name="Lipzen A."/>
            <person name="Chen C."/>
            <person name="Yan M."/>
            <person name="Daum C."/>
            <person name="Ng V."/>
            <person name="Clum A."/>
            <person name="Steindorff A."/>
            <person name="Ohm R.A."/>
            <person name="Martin F."/>
            <person name="Silar P."/>
            <person name="Natvig D.O."/>
            <person name="Lalanne C."/>
            <person name="Gautier V."/>
            <person name="Ament-Velasquez S.L."/>
            <person name="Kruys A."/>
            <person name="Hutchinson M.I."/>
            <person name="Powell A.J."/>
            <person name="Barry K."/>
            <person name="Miller A.N."/>
            <person name="Grigoriev I.V."/>
            <person name="Debuchy R."/>
            <person name="Gladieux P."/>
            <person name="Hiltunen Thoren M."/>
            <person name="Johannesson H."/>
        </authorList>
    </citation>
    <scope>NUCLEOTIDE SEQUENCE</scope>
    <source>
        <strain evidence="2">CBS 626.80</strain>
    </source>
</reference>
<feature type="transmembrane region" description="Helical" evidence="1">
    <location>
        <begin position="12"/>
        <end position="36"/>
    </location>
</feature>
<dbReference type="AlphaFoldDB" id="A0AAN6P2T9"/>
<keyword evidence="3" id="KW-1185">Reference proteome</keyword>
<evidence type="ECO:0000313" key="2">
    <source>
        <dbReference type="EMBL" id="KAK3956625.1"/>
    </source>
</evidence>
<proteinExistence type="predicted"/>
<evidence type="ECO:0000313" key="3">
    <source>
        <dbReference type="Proteomes" id="UP001303222"/>
    </source>
</evidence>
<dbReference type="Proteomes" id="UP001303222">
    <property type="component" value="Unassembled WGS sequence"/>
</dbReference>
<name>A0AAN6P2T9_9PEZI</name>
<reference evidence="2" key="2">
    <citation type="submission" date="2023-06" db="EMBL/GenBank/DDBJ databases">
        <authorList>
            <consortium name="Lawrence Berkeley National Laboratory"/>
            <person name="Mondo S.J."/>
            <person name="Hensen N."/>
            <person name="Bonometti L."/>
            <person name="Westerberg I."/>
            <person name="Brannstrom I.O."/>
            <person name="Guillou S."/>
            <person name="Cros-Aarteil S."/>
            <person name="Calhoun S."/>
            <person name="Haridas S."/>
            <person name="Kuo A."/>
            <person name="Pangilinan J."/>
            <person name="Riley R."/>
            <person name="Labutti K."/>
            <person name="Andreopoulos B."/>
            <person name="Lipzen A."/>
            <person name="Chen C."/>
            <person name="Yanf M."/>
            <person name="Daum C."/>
            <person name="Ng V."/>
            <person name="Clum A."/>
            <person name="Steindorff A."/>
            <person name="Ohm R."/>
            <person name="Martin F."/>
            <person name="Silar P."/>
            <person name="Natvig D."/>
            <person name="Lalanne C."/>
            <person name="Gautier V."/>
            <person name="Ament-Velasquez S.L."/>
            <person name="Kruys A."/>
            <person name="Hutchinson M.I."/>
            <person name="Powell A.J."/>
            <person name="Barry K."/>
            <person name="Miller A.N."/>
            <person name="Grigoriev I.V."/>
            <person name="Debuchy R."/>
            <person name="Gladieux P."/>
            <person name="Thoren M.H."/>
            <person name="Johannesson H."/>
        </authorList>
    </citation>
    <scope>NUCLEOTIDE SEQUENCE</scope>
    <source>
        <strain evidence="2">CBS 626.80</strain>
    </source>
</reference>
<comment type="caution">
    <text evidence="2">The sequence shown here is derived from an EMBL/GenBank/DDBJ whole genome shotgun (WGS) entry which is preliminary data.</text>
</comment>
<accession>A0AAN6P2T9</accession>
<evidence type="ECO:0000256" key="1">
    <source>
        <dbReference type="SAM" id="Phobius"/>
    </source>
</evidence>
<gene>
    <name evidence="2" type="ORF">QBC32DRAFT_109211</name>
</gene>